<gene>
    <name evidence="1" type="ORF">MRB53_023286</name>
</gene>
<reference evidence="1 2" key="1">
    <citation type="journal article" date="2022" name="Hortic Res">
        <title>A haplotype resolved chromosomal level avocado genome allows analysis of novel avocado genes.</title>
        <authorList>
            <person name="Nath O."/>
            <person name="Fletcher S.J."/>
            <person name="Hayward A."/>
            <person name="Shaw L.M."/>
            <person name="Masouleh A.K."/>
            <person name="Furtado A."/>
            <person name="Henry R.J."/>
            <person name="Mitter N."/>
        </authorList>
    </citation>
    <scope>NUCLEOTIDE SEQUENCE [LARGE SCALE GENOMIC DNA]</scope>
    <source>
        <strain evidence="2">cv. Hass</strain>
    </source>
</reference>
<evidence type="ECO:0000313" key="2">
    <source>
        <dbReference type="Proteomes" id="UP001234297"/>
    </source>
</evidence>
<keyword evidence="2" id="KW-1185">Reference proteome</keyword>
<protein>
    <submittedName>
        <fullName evidence="1">Uncharacterized protein</fullName>
    </submittedName>
</protein>
<proteinExistence type="predicted"/>
<dbReference type="Proteomes" id="UP001234297">
    <property type="component" value="Chromosome 7"/>
</dbReference>
<dbReference type="EMBL" id="CM056815">
    <property type="protein sequence ID" value="KAJ8629963.1"/>
    <property type="molecule type" value="Genomic_DNA"/>
</dbReference>
<comment type="caution">
    <text evidence="1">The sequence shown here is derived from an EMBL/GenBank/DDBJ whole genome shotgun (WGS) entry which is preliminary data.</text>
</comment>
<sequence>MPRKKEEEEEEVYQAHLQAPSAINSGNTATAALASHSDTATTALTADSTASLQQQPSQHWDTAPLQQQQQQ</sequence>
<name>A0ACC2L9I1_PERAE</name>
<accession>A0ACC2L9I1</accession>
<organism evidence="1 2">
    <name type="scientific">Persea americana</name>
    <name type="common">Avocado</name>
    <dbReference type="NCBI Taxonomy" id="3435"/>
    <lineage>
        <taxon>Eukaryota</taxon>
        <taxon>Viridiplantae</taxon>
        <taxon>Streptophyta</taxon>
        <taxon>Embryophyta</taxon>
        <taxon>Tracheophyta</taxon>
        <taxon>Spermatophyta</taxon>
        <taxon>Magnoliopsida</taxon>
        <taxon>Magnoliidae</taxon>
        <taxon>Laurales</taxon>
        <taxon>Lauraceae</taxon>
        <taxon>Persea</taxon>
    </lineage>
</organism>
<evidence type="ECO:0000313" key="1">
    <source>
        <dbReference type="EMBL" id="KAJ8629963.1"/>
    </source>
</evidence>